<feature type="domain" description="ERAP1-like C-terminal" evidence="13">
    <location>
        <begin position="527"/>
        <end position="842"/>
    </location>
</feature>
<keyword evidence="5 11" id="KW-0378">Hydrolase</keyword>
<dbReference type="InterPro" id="IPR034016">
    <property type="entry name" value="M1_APN-typ"/>
</dbReference>
<dbReference type="GO" id="GO:0043171">
    <property type="term" value="P:peptide catabolic process"/>
    <property type="evidence" value="ECO:0007669"/>
    <property type="project" value="TreeGrafter"/>
</dbReference>
<accession>A0A7G2C4W3</accession>
<evidence type="ECO:0000256" key="6">
    <source>
        <dbReference type="ARBA" id="ARBA00022833"/>
    </source>
</evidence>
<dbReference type="Gene3D" id="2.60.40.1730">
    <property type="entry name" value="tricorn interacting facor f3 domain"/>
    <property type="match status" value="1"/>
</dbReference>
<feature type="binding site" evidence="9">
    <location>
        <position position="313"/>
    </location>
    <ligand>
        <name>Zn(2+)</name>
        <dbReference type="ChEBI" id="CHEBI:29105"/>
        <note>catalytic</note>
    </ligand>
</feature>
<evidence type="ECO:0000256" key="7">
    <source>
        <dbReference type="ARBA" id="ARBA00023049"/>
    </source>
</evidence>
<dbReference type="Pfam" id="PF17900">
    <property type="entry name" value="Peptidase_M1_N"/>
    <property type="match status" value="1"/>
</dbReference>
<evidence type="ECO:0000256" key="5">
    <source>
        <dbReference type="ARBA" id="ARBA00022801"/>
    </source>
</evidence>
<evidence type="ECO:0000259" key="14">
    <source>
        <dbReference type="Pfam" id="PF17900"/>
    </source>
</evidence>
<dbReference type="InterPro" id="IPR042097">
    <property type="entry name" value="Aminopeptidase_N-like_N_sf"/>
</dbReference>
<evidence type="ECO:0000256" key="10">
    <source>
        <dbReference type="PIRSR" id="PIRSR634016-4"/>
    </source>
</evidence>
<dbReference type="InterPro" id="IPR050344">
    <property type="entry name" value="Peptidase_M1_aminopeptidases"/>
</dbReference>
<dbReference type="FunFam" id="1.10.390.10:FF:000001">
    <property type="entry name" value="Aminopeptidase"/>
    <property type="match status" value="1"/>
</dbReference>
<feature type="site" description="Transition state stabilizer" evidence="10">
    <location>
        <position position="395"/>
    </location>
</feature>
<dbReference type="PANTHER" id="PTHR11533">
    <property type="entry name" value="PROTEASE M1 ZINC METALLOPROTEASE"/>
    <property type="match status" value="1"/>
</dbReference>
<keyword evidence="4 9" id="KW-0479">Metal-binding</keyword>
<reference evidence="15 16" key="1">
    <citation type="submission" date="2020-08" db="EMBL/GenBank/DDBJ databases">
        <authorList>
            <person name="Newling K."/>
            <person name="Davey J."/>
            <person name="Forrester S."/>
        </authorList>
    </citation>
    <scope>NUCLEOTIDE SEQUENCE [LARGE SCALE GENOMIC DNA]</scope>
    <source>
        <strain evidence="16">Crithidia deanei Carvalho (ATCC PRA-265)</strain>
    </source>
</reference>
<feature type="active site" description="Proton acceptor" evidence="8">
    <location>
        <position position="310"/>
    </location>
</feature>
<dbReference type="SUPFAM" id="SSF55486">
    <property type="entry name" value="Metalloproteases ('zincins'), catalytic domain"/>
    <property type="match status" value="1"/>
</dbReference>
<dbReference type="InterPro" id="IPR027268">
    <property type="entry name" value="Peptidase_M4/M1_CTD_sf"/>
</dbReference>
<sequence length="863" mass="96862">MSERNVLPKAVSPSEYWLHITPNFTSFTFVGKVKIKLHCETPVTEVKLNALELTFQQVKLEHGSESQTIPADTVVFDKNNMTAAIPLSQPVSGEAFLHIDYEGIINDSLAGFYRSKYTTSDGREIVLGTTQFEAVDARRALPCWDEPSHKAVFHVTITAPSHLISLSNMEVAKKEEDASAKTVTWVYAPTPKMSTYLLAWTIGELDVISTTVRLPFNPDRDTVVSVYTPLGKAKSAEFALDVATKVLVLYENFFDYGYNLKKLDLIAIPDFAAGAMENWGLITYREAALLCDSSSSAAHRQYVAIVVAHELAHQWFGNLVTMEWWKELWLNEAFATYMEYWAVNKLFPESNVFSEFVQSDGSSALQLDAMRSSHPVEVDVNNAQEIDEIFDAISYSKGGCIVRMAIEYIGEEAFQKGISAYIKNFLHSNATTVDLWNFLGTAAGKDLSSIMKLWTSEQGYPYLTVRREEPGALKIKQNRFLITGDASPEEDAVLWKIPLLLKTPEKETTIVIGEREEEVKVDAQAPWIKANSRQTAFCRVKYDTALFQSLLPALAKKELCDLDRLSVVADYHAFAKAGYVPSTEALELLKQFANEDDFNVWSAIISLEADIKGIVNATGEEGVEKYNEFCRHLYTPAMEKLGYTAGEGDSQNDIRLRASLFGRLASAEGPEAVRVAREMYNERETKPIPADLQQAVFVLRVKEGGLEAVREMQQLVATTTDSMERSRALRAMAVACPDHVSVKELFDYAFSDKVRSQDSMYLLGSIAARPKANKEYAHEIMARWDYLLKQAPGFIVGRMIKFVEYGTDMGLVDELKAFWETVSEEDKLSVRRSFNQGVEGLENNAKWVQRDAASILTWLKKTL</sequence>
<evidence type="ECO:0000256" key="1">
    <source>
        <dbReference type="ARBA" id="ARBA00010136"/>
    </source>
</evidence>
<comment type="similarity">
    <text evidence="1 11">Belongs to the peptidase M1 family.</text>
</comment>
<evidence type="ECO:0000313" key="16">
    <source>
        <dbReference type="Proteomes" id="UP000515908"/>
    </source>
</evidence>
<keyword evidence="7 11" id="KW-0482">Metalloprotease</keyword>
<dbReference type="InterPro" id="IPR001930">
    <property type="entry name" value="Peptidase_M1"/>
</dbReference>
<keyword evidence="2 11" id="KW-0031">Aminopeptidase</keyword>
<evidence type="ECO:0000259" key="12">
    <source>
        <dbReference type="Pfam" id="PF01433"/>
    </source>
</evidence>
<evidence type="ECO:0000259" key="13">
    <source>
        <dbReference type="Pfam" id="PF11838"/>
    </source>
</evidence>
<evidence type="ECO:0000256" key="4">
    <source>
        <dbReference type="ARBA" id="ARBA00022723"/>
    </source>
</evidence>
<evidence type="ECO:0000256" key="2">
    <source>
        <dbReference type="ARBA" id="ARBA00022438"/>
    </source>
</evidence>
<dbReference type="AlphaFoldDB" id="A0A7G2C4W3"/>
<evidence type="ECO:0000256" key="11">
    <source>
        <dbReference type="RuleBase" id="RU364040"/>
    </source>
</evidence>
<dbReference type="InterPro" id="IPR045357">
    <property type="entry name" value="Aminopeptidase_N-like_N"/>
</dbReference>
<dbReference type="Proteomes" id="UP000515908">
    <property type="component" value="Chromosome 04"/>
</dbReference>
<evidence type="ECO:0000313" key="15">
    <source>
        <dbReference type="EMBL" id="CAD2214848.1"/>
    </source>
</evidence>
<evidence type="ECO:0000256" key="8">
    <source>
        <dbReference type="PIRSR" id="PIRSR634016-1"/>
    </source>
</evidence>
<feature type="domain" description="Peptidase M1 membrane alanine aminopeptidase" evidence="12">
    <location>
        <begin position="238"/>
        <end position="454"/>
    </location>
</feature>
<dbReference type="SUPFAM" id="SSF63737">
    <property type="entry name" value="Leukotriene A4 hydrolase N-terminal domain"/>
    <property type="match status" value="1"/>
</dbReference>
<feature type="binding site" evidence="9">
    <location>
        <position position="309"/>
    </location>
    <ligand>
        <name>Zn(2+)</name>
        <dbReference type="ChEBI" id="CHEBI:29105"/>
        <note>catalytic</note>
    </ligand>
</feature>
<dbReference type="InterPro" id="IPR014782">
    <property type="entry name" value="Peptidase_M1_dom"/>
</dbReference>
<feature type="binding site" evidence="9">
    <location>
        <position position="332"/>
    </location>
    <ligand>
        <name>Zn(2+)</name>
        <dbReference type="ChEBI" id="CHEBI:29105"/>
        <note>catalytic</note>
    </ligand>
</feature>
<dbReference type="PANTHER" id="PTHR11533:SF174">
    <property type="entry name" value="PUROMYCIN-SENSITIVE AMINOPEPTIDASE-RELATED"/>
    <property type="match status" value="1"/>
</dbReference>
<protein>
    <recommendedName>
        <fullName evidence="11">Aminopeptidase</fullName>
        <ecNumber evidence="11">3.4.11.-</ecNumber>
    </recommendedName>
</protein>
<dbReference type="Pfam" id="PF11838">
    <property type="entry name" value="ERAP1_C"/>
    <property type="match status" value="1"/>
</dbReference>
<keyword evidence="3 11" id="KW-0645">Protease</keyword>
<dbReference type="Gene3D" id="2.60.40.1910">
    <property type="match status" value="1"/>
</dbReference>
<dbReference type="Pfam" id="PF01433">
    <property type="entry name" value="Peptidase_M1"/>
    <property type="match status" value="1"/>
</dbReference>
<name>A0A7G2C4W3_9TRYP</name>
<evidence type="ECO:0000256" key="3">
    <source>
        <dbReference type="ARBA" id="ARBA00022670"/>
    </source>
</evidence>
<evidence type="ECO:0000256" key="9">
    <source>
        <dbReference type="PIRSR" id="PIRSR634016-3"/>
    </source>
</evidence>
<dbReference type="GO" id="GO:0070006">
    <property type="term" value="F:metalloaminopeptidase activity"/>
    <property type="evidence" value="ECO:0007669"/>
    <property type="project" value="TreeGrafter"/>
</dbReference>
<proteinExistence type="inferred from homology"/>
<dbReference type="Gene3D" id="1.25.50.20">
    <property type="match status" value="1"/>
</dbReference>
<dbReference type="GO" id="GO:0006508">
    <property type="term" value="P:proteolysis"/>
    <property type="evidence" value="ECO:0007669"/>
    <property type="project" value="UniProtKB-KW"/>
</dbReference>
<dbReference type="GO" id="GO:0008270">
    <property type="term" value="F:zinc ion binding"/>
    <property type="evidence" value="ECO:0007669"/>
    <property type="project" value="UniProtKB-UniRule"/>
</dbReference>
<dbReference type="GO" id="GO:0005615">
    <property type="term" value="C:extracellular space"/>
    <property type="evidence" value="ECO:0007669"/>
    <property type="project" value="TreeGrafter"/>
</dbReference>
<dbReference type="Gene3D" id="1.10.390.10">
    <property type="entry name" value="Neutral Protease Domain 2"/>
    <property type="match status" value="1"/>
</dbReference>
<dbReference type="PRINTS" id="PR00756">
    <property type="entry name" value="ALADIPTASE"/>
</dbReference>
<gene>
    <name evidence="15" type="ORF">ADEAN_000229900</name>
</gene>
<comment type="cofactor">
    <cofactor evidence="9 11">
        <name>Zn(2+)</name>
        <dbReference type="ChEBI" id="CHEBI:29105"/>
    </cofactor>
    <text evidence="9 11">Binds 1 zinc ion per subunit.</text>
</comment>
<dbReference type="GO" id="GO:0042277">
    <property type="term" value="F:peptide binding"/>
    <property type="evidence" value="ECO:0007669"/>
    <property type="project" value="TreeGrafter"/>
</dbReference>
<keyword evidence="16" id="KW-1185">Reference proteome</keyword>
<keyword evidence="6 9" id="KW-0862">Zinc</keyword>
<dbReference type="FunFam" id="2.60.40.1730:FF:000002">
    <property type="entry name" value="Aminopeptidase"/>
    <property type="match status" value="1"/>
</dbReference>
<dbReference type="InterPro" id="IPR024571">
    <property type="entry name" value="ERAP1-like_C_dom"/>
</dbReference>
<dbReference type="CDD" id="cd09601">
    <property type="entry name" value="M1_APN-Q_like"/>
    <property type="match status" value="1"/>
</dbReference>
<organism evidence="15 16">
    <name type="scientific">Angomonas deanei</name>
    <dbReference type="NCBI Taxonomy" id="59799"/>
    <lineage>
        <taxon>Eukaryota</taxon>
        <taxon>Discoba</taxon>
        <taxon>Euglenozoa</taxon>
        <taxon>Kinetoplastea</taxon>
        <taxon>Metakinetoplastina</taxon>
        <taxon>Trypanosomatida</taxon>
        <taxon>Trypanosomatidae</taxon>
        <taxon>Strigomonadinae</taxon>
        <taxon>Angomonas</taxon>
    </lineage>
</organism>
<dbReference type="EMBL" id="LR877148">
    <property type="protein sequence ID" value="CAD2214848.1"/>
    <property type="molecule type" value="Genomic_DNA"/>
</dbReference>
<dbReference type="VEuPathDB" id="TriTrypDB:ADEAN_000229900"/>
<dbReference type="GO" id="GO:0005737">
    <property type="term" value="C:cytoplasm"/>
    <property type="evidence" value="ECO:0007669"/>
    <property type="project" value="TreeGrafter"/>
</dbReference>
<dbReference type="EC" id="3.4.11.-" evidence="11"/>
<dbReference type="GO" id="GO:0016020">
    <property type="term" value="C:membrane"/>
    <property type="evidence" value="ECO:0007669"/>
    <property type="project" value="TreeGrafter"/>
</dbReference>
<feature type="domain" description="Aminopeptidase N-like N-terminal" evidence="14">
    <location>
        <begin position="13"/>
        <end position="197"/>
    </location>
</feature>